<dbReference type="AlphaFoldDB" id="A0A2J8X1K7"/>
<feature type="non-terminal residue" evidence="2">
    <location>
        <position position="1"/>
    </location>
</feature>
<gene>
    <name evidence="2" type="ORF">CR201_G0006128</name>
</gene>
<evidence type="ECO:0000256" key="1">
    <source>
        <dbReference type="SAM" id="MobiDB-lite"/>
    </source>
</evidence>
<evidence type="ECO:0000313" key="2">
    <source>
        <dbReference type="EMBL" id="PNJ75922.1"/>
    </source>
</evidence>
<feature type="compositionally biased region" description="Basic and acidic residues" evidence="1">
    <location>
        <begin position="84"/>
        <end position="94"/>
    </location>
</feature>
<feature type="region of interest" description="Disordered" evidence="1">
    <location>
        <begin position="71"/>
        <end position="122"/>
    </location>
</feature>
<proteinExistence type="predicted"/>
<name>A0A2J8X1K7_PONAB</name>
<feature type="region of interest" description="Disordered" evidence="1">
    <location>
        <begin position="1"/>
        <end position="47"/>
    </location>
</feature>
<feature type="compositionally biased region" description="Low complexity" evidence="1">
    <location>
        <begin position="23"/>
        <end position="40"/>
    </location>
</feature>
<comment type="caution">
    <text evidence="2">The sequence shown here is derived from an EMBL/GenBank/DDBJ whole genome shotgun (WGS) entry which is preliminary data.</text>
</comment>
<reference evidence="2" key="1">
    <citation type="submission" date="2017-12" db="EMBL/GenBank/DDBJ databases">
        <title>High-resolution comparative analysis of great ape genomes.</title>
        <authorList>
            <person name="Pollen A."/>
            <person name="Hastie A."/>
            <person name="Hormozdiari F."/>
            <person name="Dougherty M."/>
            <person name="Liu R."/>
            <person name="Chaisson M."/>
            <person name="Hoppe E."/>
            <person name="Hill C."/>
            <person name="Pang A."/>
            <person name="Hillier L."/>
            <person name="Baker C."/>
            <person name="Armstrong J."/>
            <person name="Shendure J."/>
            <person name="Paten B."/>
            <person name="Wilson R."/>
            <person name="Chao H."/>
            <person name="Schneider V."/>
            <person name="Ventura M."/>
            <person name="Kronenberg Z."/>
            <person name="Murali S."/>
            <person name="Gordon D."/>
            <person name="Cantsilieris S."/>
            <person name="Munson K."/>
            <person name="Nelson B."/>
            <person name="Raja A."/>
            <person name="Underwood J."/>
            <person name="Diekhans M."/>
            <person name="Fiddes I."/>
            <person name="Haussler D."/>
            <person name="Eichler E."/>
        </authorList>
    </citation>
    <scope>NUCLEOTIDE SEQUENCE [LARGE SCALE GENOMIC DNA]</scope>
    <source>
        <strain evidence="2">Susie</strain>
    </source>
</reference>
<sequence>NWRFEQEVEEWEEEQSCKIPQMESSTNSSSQDFSTSQEPSVASSHGVRCLSSEHAVIVKEQTAQAIANTARAYEKSGVEAALSELKEAEPKKPMPQETNLAEQSEQPPKANDAESTAQPNSEVMLSPAMQGVILAIAKARQTFDRDGSEAGLIKAFHEEYSRLYQLAKETPTSHSDPRLQHVLVYFFQNEAPK</sequence>
<dbReference type="EMBL" id="NDHI03003374">
    <property type="protein sequence ID" value="PNJ75922.1"/>
    <property type="molecule type" value="Genomic_DNA"/>
</dbReference>
<feature type="non-terminal residue" evidence="2">
    <location>
        <position position="193"/>
    </location>
</feature>
<feature type="compositionally biased region" description="Polar residues" evidence="1">
    <location>
        <begin position="96"/>
        <end position="106"/>
    </location>
</feature>
<accession>A0A2J8X1K7</accession>
<feature type="compositionally biased region" description="Polar residues" evidence="1">
    <location>
        <begin position="113"/>
        <end position="122"/>
    </location>
</feature>
<organism evidence="2">
    <name type="scientific">Pongo abelii</name>
    <name type="common">Sumatran orangutan</name>
    <name type="synonym">Pongo pygmaeus abelii</name>
    <dbReference type="NCBI Taxonomy" id="9601"/>
    <lineage>
        <taxon>Eukaryota</taxon>
        <taxon>Metazoa</taxon>
        <taxon>Chordata</taxon>
        <taxon>Craniata</taxon>
        <taxon>Vertebrata</taxon>
        <taxon>Euteleostomi</taxon>
        <taxon>Mammalia</taxon>
        <taxon>Eutheria</taxon>
        <taxon>Euarchontoglires</taxon>
        <taxon>Primates</taxon>
        <taxon>Haplorrhini</taxon>
        <taxon>Catarrhini</taxon>
        <taxon>Hominidae</taxon>
        <taxon>Pongo</taxon>
    </lineage>
</organism>
<protein>
    <submittedName>
        <fullName evidence="2">USP28 isoform 14</fullName>
    </submittedName>
</protein>